<evidence type="ECO:0008006" key="4">
    <source>
        <dbReference type="Google" id="ProtNLM"/>
    </source>
</evidence>
<evidence type="ECO:0000313" key="3">
    <source>
        <dbReference type="Proteomes" id="UP001597338"/>
    </source>
</evidence>
<name>A0ABW4V2Q7_9MICO</name>
<accession>A0ABW4V2Q7</accession>
<evidence type="ECO:0000256" key="1">
    <source>
        <dbReference type="SAM" id="MobiDB-lite"/>
    </source>
</evidence>
<protein>
    <recommendedName>
        <fullName evidence="4">Halobacterial output domain-containing protein</fullName>
    </recommendedName>
</protein>
<evidence type="ECO:0000313" key="2">
    <source>
        <dbReference type="EMBL" id="MFD2025051.1"/>
    </source>
</evidence>
<dbReference type="RefSeq" id="WP_377196967.1">
    <property type="nucleotide sequence ID" value="NZ_JBHUHF010000001.1"/>
</dbReference>
<organism evidence="2 3">
    <name type="scientific">Promicromonospora aerolata</name>
    <dbReference type="NCBI Taxonomy" id="195749"/>
    <lineage>
        <taxon>Bacteria</taxon>
        <taxon>Bacillati</taxon>
        <taxon>Actinomycetota</taxon>
        <taxon>Actinomycetes</taxon>
        <taxon>Micrococcales</taxon>
        <taxon>Promicromonosporaceae</taxon>
        <taxon>Promicromonospora</taxon>
    </lineage>
</organism>
<sequence length="125" mass="12799">MGIALPAGGSGSSNEAVEHSASPSPTVASGIQDAYDACGAESAGALIADEASTLIVDTQGDDDTDGVDYETVGCLLAELDTPERVTQTMNSTRALDGRVTDSWDSFTASWSYHPDTGLDLVVSTP</sequence>
<gene>
    <name evidence="2" type="ORF">ACFSL2_05960</name>
</gene>
<dbReference type="Proteomes" id="UP001597338">
    <property type="component" value="Unassembled WGS sequence"/>
</dbReference>
<comment type="caution">
    <text evidence="2">The sequence shown here is derived from an EMBL/GenBank/DDBJ whole genome shotgun (WGS) entry which is preliminary data.</text>
</comment>
<proteinExistence type="predicted"/>
<feature type="region of interest" description="Disordered" evidence="1">
    <location>
        <begin position="1"/>
        <end position="30"/>
    </location>
</feature>
<reference evidence="3" key="1">
    <citation type="journal article" date="2019" name="Int. J. Syst. Evol. Microbiol.">
        <title>The Global Catalogue of Microorganisms (GCM) 10K type strain sequencing project: providing services to taxonomists for standard genome sequencing and annotation.</title>
        <authorList>
            <consortium name="The Broad Institute Genomics Platform"/>
            <consortium name="The Broad Institute Genome Sequencing Center for Infectious Disease"/>
            <person name="Wu L."/>
            <person name="Ma J."/>
        </authorList>
    </citation>
    <scope>NUCLEOTIDE SEQUENCE [LARGE SCALE GENOMIC DNA]</scope>
    <source>
        <strain evidence="3">CCM 7043</strain>
    </source>
</reference>
<keyword evidence="3" id="KW-1185">Reference proteome</keyword>
<dbReference type="EMBL" id="JBHUHF010000001">
    <property type="protein sequence ID" value="MFD2025051.1"/>
    <property type="molecule type" value="Genomic_DNA"/>
</dbReference>